<keyword evidence="2" id="KW-1185">Reference proteome</keyword>
<dbReference type="AlphaFoldDB" id="A0A0T6AX49"/>
<evidence type="ECO:0000313" key="1">
    <source>
        <dbReference type="EMBL" id="KRT79429.1"/>
    </source>
</evidence>
<evidence type="ECO:0000313" key="2">
    <source>
        <dbReference type="Proteomes" id="UP000051574"/>
    </source>
</evidence>
<sequence>MGLTFNFCRCGFKLFKQGYKSGIRLYSEKIVPLDESTVIGRIVLFMNNKYIEPNTNSKVNYELKDSAKYSINNVIDKFKSNQANHISNLKSDDIEELLRTLKYENYTSNKYHFKRLMQIIDAECCTRLDYLDSATILRILNEFTQSVPNRIREYQFYNKAIDRLISEVGFLSKEELLQTIFYIGLEKKSKNAQVMLRKCMQKLTKEDIESLSVEELCIICNSTFKTSTKIRNRQILENVKKTINDKLYLLKDTALFIILVKTLRHNRYQDEDVLNTISSTIFFNKTHQFYYAPA</sequence>
<accession>A0A0T6AX49</accession>
<comment type="caution">
    <text evidence="1">The sequence shown here is derived from an EMBL/GenBank/DDBJ whole genome shotgun (WGS) entry which is preliminary data.</text>
</comment>
<gene>
    <name evidence="1" type="ORF">AMK59_8322</name>
</gene>
<dbReference type="Proteomes" id="UP000051574">
    <property type="component" value="Unassembled WGS sequence"/>
</dbReference>
<proteinExistence type="predicted"/>
<reference evidence="1 2" key="1">
    <citation type="submission" date="2015-09" db="EMBL/GenBank/DDBJ databases">
        <title>Draft genome of the scarab beetle Oryctes borbonicus.</title>
        <authorList>
            <person name="Meyer J.M."/>
            <person name="Markov G.V."/>
            <person name="Baskaran P."/>
            <person name="Herrmann M."/>
            <person name="Sommer R.J."/>
            <person name="Roedelsperger C."/>
        </authorList>
    </citation>
    <scope>NUCLEOTIDE SEQUENCE [LARGE SCALE GENOMIC DNA]</scope>
    <source>
        <strain evidence="1">OB123</strain>
        <tissue evidence="1">Whole animal</tissue>
    </source>
</reference>
<organism evidence="1 2">
    <name type="scientific">Oryctes borbonicus</name>
    <dbReference type="NCBI Taxonomy" id="1629725"/>
    <lineage>
        <taxon>Eukaryota</taxon>
        <taxon>Metazoa</taxon>
        <taxon>Ecdysozoa</taxon>
        <taxon>Arthropoda</taxon>
        <taxon>Hexapoda</taxon>
        <taxon>Insecta</taxon>
        <taxon>Pterygota</taxon>
        <taxon>Neoptera</taxon>
        <taxon>Endopterygota</taxon>
        <taxon>Coleoptera</taxon>
        <taxon>Polyphaga</taxon>
        <taxon>Scarabaeiformia</taxon>
        <taxon>Scarabaeidae</taxon>
        <taxon>Dynastinae</taxon>
        <taxon>Oryctes</taxon>
    </lineage>
</organism>
<dbReference type="OrthoDB" id="6579040at2759"/>
<name>A0A0T6AX49_9SCAR</name>
<protein>
    <submittedName>
        <fullName evidence="1">Uncharacterized protein</fullName>
    </submittedName>
</protein>
<dbReference type="EMBL" id="LJIG01022653">
    <property type="protein sequence ID" value="KRT79429.1"/>
    <property type="molecule type" value="Genomic_DNA"/>
</dbReference>